<dbReference type="PANTHER" id="PTHR42879:SF2">
    <property type="entry name" value="3-OXOACYL-[ACYL-CARRIER-PROTEIN] REDUCTASE FABG"/>
    <property type="match status" value="1"/>
</dbReference>
<dbReference type="InterPro" id="IPR050259">
    <property type="entry name" value="SDR"/>
</dbReference>
<gene>
    <name evidence="3" type="primary">fabG_1</name>
    <name evidence="3" type="ORF">SCARR_00270</name>
</gene>
<dbReference type="PRINTS" id="PR00081">
    <property type="entry name" value="GDHRDH"/>
</dbReference>
<accession>A0A6C2UE85</accession>
<evidence type="ECO:0000256" key="1">
    <source>
        <dbReference type="ARBA" id="ARBA00006484"/>
    </source>
</evidence>
<dbReference type="InterPro" id="IPR036291">
    <property type="entry name" value="NAD(P)-bd_dom_sf"/>
</dbReference>
<dbReference type="Gene3D" id="3.40.50.720">
    <property type="entry name" value="NAD(P)-binding Rossmann-like Domain"/>
    <property type="match status" value="1"/>
</dbReference>
<dbReference type="Pfam" id="PF00106">
    <property type="entry name" value="adh_short"/>
    <property type="match status" value="1"/>
</dbReference>
<organism evidence="3 4">
    <name type="scientific">Pontiella sulfatireligans</name>
    <dbReference type="NCBI Taxonomy" id="2750658"/>
    <lineage>
        <taxon>Bacteria</taxon>
        <taxon>Pseudomonadati</taxon>
        <taxon>Kiritimatiellota</taxon>
        <taxon>Kiritimatiellia</taxon>
        <taxon>Kiritimatiellales</taxon>
        <taxon>Pontiellaceae</taxon>
        <taxon>Pontiella</taxon>
    </lineage>
</organism>
<dbReference type="SUPFAM" id="SSF51735">
    <property type="entry name" value="NAD(P)-binding Rossmann-fold domains"/>
    <property type="match status" value="1"/>
</dbReference>
<dbReference type="CDD" id="cd05233">
    <property type="entry name" value="SDR_c"/>
    <property type="match status" value="1"/>
</dbReference>
<dbReference type="PRINTS" id="PR00080">
    <property type="entry name" value="SDRFAMILY"/>
</dbReference>
<protein>
    <submittedName>
        <fullName evidence="3">3-oxoacyl-[acyl-carrier-protein] reductase FabG</fullName>
    </submittedName>
</protein>
<dbReference type="Proteomes" id="UP000346198">
    <property type="component" value="Unassembled WGS sequence"/>
</dbReference>
<keyword evidence="4" id="KW-1185">Reference proteome</keyword>
<evidence type="ECO:0000313" key="4">
    <source>
        <dbReference type="Proteomes" id="UP000346198"/>
    </source>
</evidence>
<dbReference type="RefSeq" id="WP_136059723.1">
    <property type="nucleotide sequence ID" value="NZ_CAAHFH010000001.1"/>
</dbReference>
<proteinExistence type="inferred from homology"/>
<dbReference type="AlphaFoldDB" id="A0A6C2UE85"/>
<reference evidence="3 4" key="1">
    <citation type="submission" date="2019-04" db="EMBL/GenBank/DDBJ databases">
        <authorList>
            <person name="Van Vliet M D."/>
        </authorList>
    </citation>
    <scope>NUCLEOTIDE SEQUENCE [LARGE SCALE GENOMIC DNA]</scope>
    <source>
        <strain evidence="3 4">F21</strain>
    </source>
</reference>
<comment type="similarity">
    <text evidence="1 2">Belongs to the short-chain dehydrogenases/reductases (SDR) family.</text>
</comment>
<evidence type="ECO:0000256" key="2">
    <source>
        <dbReference type="RuleBase" id="RU000363"/>
    </source>
</evidence>
<dbReference type="EMBL" id="CAAHFH010000001">
    <property type="protein sequence ID" value="VGO18219.1"/>
    <property type="molecule type" value="Genomic_DNA"/>
</dbReference>
<evidence type="ECO:0000313" key="3">
    <source>
        <dbReference type="EMBL" id="VGO18219.1"/>
    </source>
</evidence>
<name>A0A6C2UE85_9BACT</name>
<dbReference type="InterPro" id="IPR002347">
    <property type="entry name" value="SDR_fam"/>
</dbReference>
<dbReference type="PANTHER" id="PTHR42879">
    <property type="entry name" value="3-OXOACYL-(ACYL-CARRIER-PROTEIN) REDUCTASE"/>
    <property type="match status" value="1"/>
</dbReference>
<sequence>MNPKKLHGKWALVTGSSRGIGQQVAIGLAEEGCNIILHGRTLEHCAGTLGLLKEYGVDVRAVAGELGTPTGDQSVIDAVLAEQVPVDILYNNAAVGSDWKDSAFDIPLENWEWVFNINLFAVIRLCNAFTPLMVTRGWGRIVNVSSGIKDQPQLAPYSVSKAAVDKYTQDLATELKGTGVIINTLDPGWLKTDLGGEQADHEVETVLPGALVPVLLDDQAESGRMYAAQDFRRLEK</sequence>